<dbReference type="EMBL" id="CAJOAY010001297">
    <property type="protein sequence ID" value="CAF3823953.1"/>
    <property type="molecule type" value="Genomic_DNA"/>
</dbReference>
<keyword evidence="1" id="KW-0732">Signal</keyword>
<dbReference type="EMBL" id="CAJNOE010000292">
    <property type="protein sequence ID" value="CAF1124369.1"/>
    <property type="molecule type" value="Genomic_DNA"/>
</dbReference>
<name>A0A814XFC5_9BILA</name>
<feature type="chain" id="PRO_5035685727" evidence="1">
    <location>
        <begin position="22"/>
        <end position="286"/>
    </location>
</feature>
<dbReference type="Proteomes" id="UP000663868">
    <property type="component" value="Unassembled WGS sequence"/>
</dbReference>
<dbReference type="Proteomes" id="UP000663860">
    <property type="component" value="Unassembled WGS sequence"/>
</dbReference>
<evidence type="ECO:0000313" key="4">
    <source>
        <dbReference type="EMBL" id="CAF3763023.1"/>
    </source>
</evidence>
<evidence type="ECO:0000256" key="1">
    <source>
        <dbReference type="SAM" id="SignalP"/>
    </source>
</evidence>
<evidence type="ECO:0000313" key="5">
    <source>
        <dbReference type="EMBL" id="CAF3823953.1"/>
    </source>
</evidence>
<comment type="caution">
    <text evidence="3">The sequence shown here is derived from an EMBL/GenBank/DDBJ whole genome shotgun (WGS) entry which is preliminary data.</text>
</comment>
<dbReference type="EMBL" id="CAJNON010000354">
    <property type="protein sequence ID" value="CAF1214976.1"/>
    <property type="molecule type" value="Genomic_DNA"/>
</dbReference>
<organism evidence="3 6">
    <name type="scientific">Adineta steineri</name>
    <dbReference type="NCBI Taxonomy" id="433720"/>
    <lineage>
        <taxon>Eukaryota</taxon>
        <taxon>Metazoa</taxon>
        <taxon>Spiralia</taxon>
        <taxon>Gnathifera</taxon>
        <taxon>Rotifera</taxon>
        <taxon>Eurotatoria</taxon>
        <taxon>Bdelloidea</taxon>
        <taxon>Adinetida</taxon>
        <taxon>Adinetidae</taxon>
        <taxon>Adineta</taxon>
    </lineage>
</organism>
<dbReference type="OrthoDB" id="10047355at2759"/>
<feature type="signal peptide" evidence="1">
    <location>
        <begin position="1"/>
        <end position="21"/>
    </location>
</feature>
<sequence length="286" mass="32462">MLSSQLFNLFILFGLINYSYEFNVRNNHKQRYNRDVSKGEGGIMYGGMLGENEEQHENQCNQEIEQNKRSIDDVCNGLMQSTNEMANVGSQDISCGTHWTQTQSRLREGIQVVMNAYQKFLTLHQQTCKSVEAFANDMILQYQRELEAIDQMAAPTDNTDINSEGWKNFLVRVPSMIIYARAHQQTLRTAADCTGDLMTNTVGFRRAIFRSPPPTQTRVIRIMLPVSFSQSPVQNHNINCNEESGYNGCHSCATSLANVFQSYTNSACGGCMPSSNNEQRRFIKYI</sequence>
<proteinExistence type="predicted"/>
<accession>A0A814XFC5</accession>
<dbReference type="AlphaFoldDB" id="A0A814XFC5"/>
<gene>
    <name evidence="2" type="ORF">IZO911_LOCUS24325</name>
    <name evidence="4" type="ORF">KXQ929_LOCUS14915</name>
    <name evidence="5" type="ORF">OKA104_LOCUS19859</name>
    <name evidence="3" type="ORF">VCS650_LOCUS26393</name>
</gene>
<dbReference type="Proteomes" id="UP000663881">
    <property type="component" value="Unassembled WGS sequence"/>
</dbReference>
<dbReference type="Proteomes" id="UP000663891">
    <property type="component" value="Unassembled WGS sequence"/>
</dbReference>
<reference evidence="3" key="1">
    <citation type="submission" date="2021-02" db="EMBL/GenBank/DDBJ databases">
        <authorList>
            <person name="Nowell W R."/>
        </authorList>
    </citation>
    <scope>NUCLEOTIDE SEQUENCE</scope>
</reference>
<evidence type="ECO:0000313" key="6">
    <source>
        <dbReference type="Proteomes" id="UP000663891"/>
    </source>
</evidence>
<dbReference type="EMBL" id="CAJOBB010000844">
    <property type="protein sequence ID" value="CAF3763023.1"/>
    <property type="molecule type" value="Genomic_DNA"/>
</dbReference>
<evidence type="ECO:0000313" key="2">
    <source>
        <dbReference type="EMBL" id="CAF1124369.1"/>
    </source>
</evidence>
<evidence type="ECO:0000313" key="3">
    <source>
        <dbReference type="EMBL" id="CAF1214976.1"/>
    </source>
</evidence>
<protein>
    <submittedName>
        <fullName evidence="3">Uncharacterized protein</fullName>
    </submittedName>
</protein>